<feature type="domain" description="cGAS/DncV-like nucleotidyltransferase C-terminal helical" evidence="6">
    <location>
        <begin position="194"/>
        <end position="306"/>
    </location>
</feature>
<protein>
    <submittedName>
        <fullName evidence="7">Uncharacterized protein</fullName>
    </submittedName>
</protein>
<evidence type="ECO:0000256" key="4">
    <source>
        <dbReference type="ARBA" id="ARBA00023118"/>
    </source>
</evidence>
<dbReference type="InterPro" id="IPR006116">
    <property type="entry name" value="NT_2-5OAS_ClassI-CCAase"/>
</dbReference>
<evidence type="ECO:0000256" key="1">
    <source>
        <dbReference type="ARBA" id="ARBA00022679"/>
    </source>
</evidence>
<dbReference type="Pfam" id="PF01909">
    <property type="entry name" value="NTP_transf_2"/>
    <property type="match status" value="1"/>
</dbReference>
<gene>
    <name evidence="7" type="ORF">MSBRM_1219</name>
</gene>
<organism evidence="7 8">
    <name type="scientific">Methanosarcina barkeri MS</name>
    <dbReference type="NCBI Taxonomy" id="1434108"/>
    <lineage>
        <taxon>Archaea</taxon>
        <taxon>Methanobacteriati</taxon>
        <taxon>Methanobacteriota</taxon>
        <taxon>Stenosarchaea group</taxon>
        <taxon>Methanomicrobia</taxon>
        <taxon>Methanosarcinales</taxon>
        <taxon>Methanosarcinaceae</taxon>
        <taxon>Methanosarcina</taxon>
    </lineage>
</organism>
<keyword evidence="3" id="KW-0547">Nucleotide-binding</keyword>
<dbReference type="EMBL" id="CP009528">
    <property type="protein sequence ID" value="AKB54217.1"/>
    <property type="molecule type" value="Genomic_DNA"/>
</dbReference>
<dbReference type="RefSeq" id="WP_048155097.1">
    <property type="nucleotide sequence ID" value="NZ_CP009528.1"/>
</dbReference>
<dbReference type="Gene3D" id="3.30.460.10">
    <property type="entry name" value="Beta Polymerase, domain 2"/>
    <property type="match status" value="1"/>
</dbReference>
<evidence type="ECO:0000259" key="5">
    <source>
        <dbReference type="Pfam" id="PF01909"/>
    </source>
</evidence>
<keyword evidence="4" id="KW-0051">Antiviral defense</keyword>
<proteinExistence type="predicted"/>
<feature type="domain" description="Polymerase nucleotidyl transferase" evidence="5">
    <location>
        <begin position="27"/>
        <end position="85"/>
    </location>
</feature>
<keyword evidence="2" id="KW-0548">Nucleotidyltransferase</keyword>
<dbReference type="Proteomes" id="UP000033033">
    <property type="component" value="Chromosome"/>
</dbReference>
<dbReference type="Pfam" id="PF26305">
    <property type="entry name" value="CD_NTase_C"/>
    <property type="match status" value="1"/>
</dbReference>
<dbReference type="PATRIC" id="fig|1434108.4.peg.1507"/>
<dbReference type="InterPro" id="IPR002934">
    <property type="entry name" value="Polymerase_NTP_transf_dom"/>
</dbReference>
<name>A0A0E3QUB1_METBA</name>
<evidence type="ECO:0000256" key="3">
    <source>
        <dbReference type="ARBA" id="ARBA00022741"/>
    </source>
</evidence>
<dbReference type="GeneID" id="24844455"/>
<dbReference type="GO" id="GO:0016779">
    <property type="term" value="F:nucleotidyltransferase activity"/>
    <property type="evidence" value="ECO:0007669"/>
    <property type="project" value="InterPro"/>
</dbReference>
<keyword evidence="1" id="KW-0808">Transferase</keyword>
<sequence>MVIPESQLQIWANPGSQAKFKDAHESIRKVLEIYNWPNGKPNYEIYLQGSYKNSTTVRSNSDVDIVVQLNSFYSQDLDNLSYNDKQLLLKFLSKSSYQWEQFRYDVIKALRNMSSFTVSEGNKCINVETPYLDADVVVCMQHRLYVNRSEARDHYHYRMRYYKKGPYNYYYIEGIKFRSTDGRWIINYPKYHDKNGTSKSQQTNGMFNSTIRIFKNIRSHLVDKNIIKIDEAPSYFIECLLYNVPNSEFESSHQKTVHNILSYLSSKDIKVFKCQNCQINLFGNSPDQWSVTNAKNFINKAINLWNNW</sequence>
<evidence type="ECO:0000313" key="7">
    <source>
        <dbReference type="EMBL" id="AKB54217.1"/>
    </source>
</evidence>
<dbReference type="InterPro" id="IPR058909">
    <property type="entry name" value="CD_NTase_C"/>
</dbReference>
<dbReference type="CDD" id="cd05400">
    <property type="entry name" value="NT_2-5OAS_ClassI-CCAase"/>
    <property type="match status" value="1"/>
</dbReference>
<dbReference type="KEGG" id="mby:MSBRM_1219"/>
<evidence type="ECO:0000256" key="2">
    <source>
        <dbReference type="ARBA" id="ARBA00022695"/>
    </source>
</evidence>
<evidence type="ECO:0000313" key="8">
    <source>
        <dbReference type="Proteomes" id="UP000033033"/>
    </source>
</evidence>
<keyword evidence="8" id="KW-1185">Reference proteome</keyword>
<dbReference type="HOGENOM" id="CLU_080937_0_0_2"/>
<reference evidence="7 8" key="1">
    <citation type="submission" date="2014-07" db="EMBL/GenBank/DDBJ databases">
        <title>Methanogenic archaea and the global carbon cycle.</title>
        <authorList>
            <person name="Henriksen J.R."/>
            <person name="Luke J."/>
            <person name="Reinhart S."/>
            <person name="Benedict M.N."/>
            <person name="Youngblut N.D."/>
            <person name="Metcalf M.E."/>
            <person name="Whitaker R.J."/>
            <person name="Metcalf W.W."/>
        </authorList>
    </citation>
    <scope>NUCLEOTIDE SEQUENCE [LARGE SCALE GENOMIC DNA]</scope>
    <source>
        <strain evidence="7 8">MS</strain>
    </source>
</reference>
<dbReference type="STRING" id="1434108.MSBRM_1219"/>
<dbReference type="AlphaFoldDB" id="A0A0E3QUB1"/>
<accession>A0A0E3QUB1</accession>
<evidence type="ECO:0000259" key="6">
    <source>
        <dbReference type="Pfam" id="PF26305"/>
    </source>
</evidence>
<dbReference type="PROSITE" id="PS50152">
    <property type="entry name" value="25A_SYNTH_3"/>
    <property type="match status" value="1"/>
</dbReference>
<dbReference type="InterPro" id="IPR043519">
    <property type="entry name" value="NT_sf"/>
</dbReference>
<dbReference type="SUPFAM" id="SSF81301">
    <property type="entry name" value="Nucleotidyltransferase"/>
    <property type="match status" value="1"/>
</dbReference>